<gene>
    <name evidence="2" type="ORF">PAESOLCIP111_00583</name>
</gene>
<feature type="region of interest" description="Disordered" evidence="1">
    <location>
        <begin position="341"/>
        <end position="361"/>
    </location>
</feature>
<dbReference type="EMBL" id="CAJVAS010000002">
    <property type="protein sequence ID" value="CAG7603286.1"/>
    <property type="molecule type" value="Genomic_DNA"/>
</dbReference>
<feature type="compositionally biased region" description="Low complexity" evidence="1">
    <location>
        <begin position="47"/>
        <end position="141"/>
    </location>
</feature>
<dbReference type="Proteomes" id="UP000693672">
    <property type="component" value="Unassembled WGS sequence"/>
</dbReference>
<evidence type="ECO:0000313" key="3">
    <source>
        <dbReference type="Proteomes" id="UP000693672"/>
    </source>
</evidence>
<evidence type="ECO:0008006" key="4">
    <source>
        <dbReference type="Google" id="ProtNLM"/>
    </source>
</evidence>
<sequence>MPAAGQQGPASTGAPQAAGTGLSQPAPAGSGAAQAQAGGEVPPPGAAAPSAAQGSAGAGAPPPEGAAASAAQAGAKPALATAAPAAAPSGEAAARPDAQPSPSAGSATAPQGAATAADAPAARSGQAPAQPAAAETQAPNAPAGEHVLSRLMKALGVEHEYHSLKQIDRDPAEQAPFPAAAGPDAQKTADTLKSVLLQLSQASDVPTNVKEAAQQAVQQITGQQLLLTQDRTALFSHMTLFVPIIDANGEQTAAVHIQSRKGKNGRLDASNCRLVFDLQMKALGDTMIDVQVVNRIVSLHIHNNLPFVQQLLETNKEEIAQGLASVGYQFISMKCSPYPDKTAARAEGSSTPSGAADSPSAQLASVYGRTPYKGVDIRL</sequence>
<accession>A0A916JUU8</accession>
<name>A0A916JUU8_9BACL</name>
<feature type="region of interest" description="Disordered" evidence="1">
    <location>
        <begin position="1"/>
        <end position="141"/>
    </location>
</feature>
<comment type="caution">
    <text evidence="2">The sequence shown here is derived from an EMBL/GenBank/DDBJ whole genome shotgun (WGS) entry which is preliminary data.</text>
</comment>
<organism evidence="2 3">
    <name type="scientific">Paenibacillus solanacearum</name>
    <dbReference type="NCBI Taxonomy" id="2048548"/>
    <lineage>
        <taxon>Bacteria</taxon>
        <taxon>Bacillati</taxon>
        <taxon>Bacillota</taxon>
        <taxon>Bacilli</taxon>
        <taxon>Bacillales</taxon>
        <taxon>Paenibacillaceae</taxon>
        <taxon>Paenibacillus</taxon>
    </lineage>
</organism>
<keyword evidence="3" id="KW-1185">Reference proteome</keyword>
<dbReference type="AlphaFoldDB" id="A0A916JUU8"/>
<feature type="compositionally biased region" description="Polar residues" evidence="1">
    <location>
        <begin position="348"/>
        <end position="361"/>
    </location>
</feature>
<protein>
    <recommendedName>
        <fullName evidence="4">Flagellar hook-length control protein FliK</fullName>
    </recommendedName>
</protein>
<proteinExistence type="predicted"/>
<feature type="compositionally biased region" description="Low complexity" evidence="1">
    <location>
        <begin position="24"/>
        <end position="40"/>
    </location>
</feature>
<evidence type="ECO:0000313" key="2">
    <source>
        <dbReference type="EMBL" id="CAG7603286.1"/>
    </source>
</evidence>
<reference evidence="2" key="1">
    <citation type="submission" date="2021-06" db="EMBL/GenBank/DDBJ databases">
        <authorList>
            <person name="Criscuolo A."/>
        </authorList>
    </citation>
    <scope>NUCLEOTIDE SEQUENCE</scope>
    <source>
        <strain evidence="2">CIP111600</strain>
    </source>
</reference>
<evidence type="ECO:0000256" key="1">
    <source>
        <dbReference type="SAM" id="MobiDB-lite"/>
    </source>
</evidence>